<dbReference type="GO" id="GO:0005524">
    <property type="term" value="F:ATP binding"/>
    <property type="evidence" value="ECO:0007669"/>
    <property type="project" value="UniProtKB-KW"/>
</dbReference>
<evidence type="ECO:0000256" key="1">
    <source>
        <dbReference type="ARBA" id="ARBA00022741"/>
    </source>
</evidence>
<dbReference type="PANTHER" id="PTHR18934:SF99">
    <property type="entry name" value="ATP-DEPENDENT RNA HELICASE DHX37-RELATED"/>
    <property type="match status" value="1"/>
</dbReference>
<evidence type="ECO:0000313" key="6">
    <source>
        <dbReference type="EMBL" id="KAI9639885.1"/>
    </source>
</evidence>
<feature type="domain" description="Helicase C-terminal" evidence="5">
    <location>
        <begin position="264"/>
        <end position="428"/>
    </location>
</feature>
<keyword evidence="1" id="KW-0547">Nucleotide-binding</keyword>
<dbReference type="AlphaFoldDB" id="A0AA38LXR4"/>
<name>A0AA38LXR4_9TREE</name>
<dbReference type="GeneID" id="77730218"/>
<dbReference type="GO" id="GO:0016787">
    <property type="term" value="F:hydrolase activity"/>
    <property type="evidence" value="ECO:0007669"/>
    <property type="project" value="UniProtKB-KW"/>
</dbReference>
<protein>
    <submittedName>
        <fullName evidence="6">P-loop containing nucleoside triphosphate hydrolase protein</fullName>
    </submittedName>
</protein>
<accession>A0AA38LXR4</accession>
<dbReference type="RefSeq" id="XP_052949662.1">
    <property type="nucleotide sequence ID" value="XM_053091013.1"/>
</dbReference>
<dbReference type="Proteomes" id="UP001164286">
    <property type="component" value="Unassembled WGS sequence"/>
</dbReference>
<evidence type="ECO:0000256" key="3">
    <source>
        <dbReference type="ARBA" id="ARBA00022806"/>
    </source>
</evidence>
<keyword evidence="7" id="KW-1185">Reference proteome</keyword>
<dbReference type="GO" id="GO:0004386">
    <property type="term" value="F:helicase activity"/>
    <property type="evidence" value="ECO:0007669"/>
    <property type="project" value="UniProtKB-KW"/>
</dbReference>
<dbReference type="PROSITE" id="PS51194">
    <property type="entry name" value="HELICASE_CTER"/>
    <property type="match status" value="1"/>
</dbReference>
<dbReference type="InterPro" id="IPR001650">
    <property type="entry name" value="Helicase_C-like"/>
</dbReference>
<keyword evidence="2 6" id="KW-0378">Hydrolase</keyword>
<evidence type="ECO:0000259" key="5">
    <source>
        <dbReference type="PROSITE" id="PS51194"/>
    </source>
</evidence>
<dbReference type="EMBL" id="JAKWFO010000001">
    <property type="protein sequence ID" value="KAI9639885.1"/>
    <property type="molecule type" value="Genomic_DNA"/>
</dbReference>
<keyword evidence="4" id="KW-0067">ATP-binding</keyword>
<reference evidence="6" key="1">
    <citation type="journal article" date="2022" name="G3 (Bethesda)">
        <title>High quality genome of the basidiomycete yeast Dioszegia hungarica PDD-24b-2 isolated from cloud water.</title>
        <authorList>
            <person name="Jarrige D."/>
            <person name="Haridas S."/>
            <person name="Bleykasten-Grosshans C."/>
            <person name="Joly M."/>
            <person name="Nadalig T."/>
            <person name="Sancelme M."/>
            <person name="Vuilleumier S."/>
            <person name="Grigoriev I.V."/>
            <person name="Amato P."/>
            <person name="Bringel F."/>
        </authorList>
    </citation>
    <scope>NUCLEOTIDE SEQUENCE</scope>
    <source>
        <strain evidence="6">PDD-24b-2</strain>
    </source>
</reference>
<dbReference type="PANTHER" id="PTHR18934">
    <property type="entry name" value="ATP-DEPENDENT RNA HELICASE"/>
    <property type="match status" value="1"/>
</dbReference>
<gene>
    <name evidence="6" type="ORF">MKK02DRAFT_40214</name>
</gene>
<dbReference type="GO" id="GO:0003723">
    <property type="term" value="F:RNA binding"/>
    <property type="evidence" value="ECO:0007669"/>
    <property type="project" value="TreeGrafter"/>
</dbReference>
<dbReference type="SUPFAM" id="SSF52540">
    <property type="entry name" value="P-loop containing nucleoside triphosphate hydrolases"/>
    <property type="match status" value="1"/>
</dbReference>
<dbReference type="Gene3D" id="3.40.50.300">
    <property type="entry name" value="P-loop containing nucleotide triphosphate hydrolases"/>
    <property type="match status" value="2"/>
</dbReference>
<evidence type="ECO:0000256" key="2">
    <source>
        <dbReference type="ARBA" id="ARBA00022801"/>
    </source>
</evidence>
<dbReference type="InterPro" id="IPR027417">
    <property type="entry name" value="P-loop_NTPase"/>
</dbReference>
<comment type="caution">
    <text evidence="6">The sequence shown here is derived from an EMBL/GenBank/DDBJ whole genome shotgun (WGS) entry which is preliminary data.</text>
</comment>
<evidence type="ECO:0000256" key="4">
    <source>
        <dbReference type="ARBA" id="ARBA00022840"/>
    </source>
</evidence>
<evidence type="ECO:0000313" key="7">
    <source>
        <dbReference type="Proteomes" id="UP001164286"/>
    </source>
</evidence>
<proteinExistence type="predicted"/>
<sequence>MHPMLAVRDLKWIELNDPLGDGQPGEEHRRIIEARNAHLTVRQDPEMQKLVDFANANEHFTMSGPPGSGKSTQMAQMLARSMPDRTILVVSHSRVGARLGYYRLGAEWAGKSEIPEDKTEQKTQDRVAGGGKKDKKIEPISLSIRFSSDPMEVGVRIGCVTEGIVYREILKDILLGRYGAVIVDDVQEQSTLGEILAAASFAMRQSDCTTRFIFIASETFDLGPLRKNLQLPPGSHYDLPPLPYARTPIFAPYTIPVPARERWAADRAVHFLRSTSSGDVLAFASGLKECQAIALAITQQYGTDNLDVFSVASGASRTDRELAFSPRPPSSKRRVCVTTNVAQNSITPVGYVHVILTLRHKVSRYDPVLDRTDLTPEELSAVDVAQQIGRIGRLEPGSFELPIPEAGYAAMKKQRNAQSIFLRKSEAKQQMLVRPEGDHFSAYAALREWLIIRTTKQKPIPEGTSEDEPAPKTPSELAADFADEHGLCEPALLEAFEIVQTLHGQMMATDMFSSVRMRATRNHPAILDMQRCLVYGHLHRIAVRSVINGQVSYYRMIDGKKIESVKLDRETKLRGDHDYVLFSDARKIAGGDLTEIRRLTAVKRIWIDDAVQVLGIPQAIYATSSSVTP</sequence>
<keyword evidence="3" id="KW-0347">Helicase</keyword>
<organism evidence="6 7">
    <name type="scientific">Dioszegia hungarica</name>
    <dbReference type="NCBI Taxonomy" id="4972"/>
    <lineage>
        <taxon>Eukaryota</taxon>
        <taxon>Fungi</taxon>
        <taxon>Dikarya</taxon>
        <taxon>Basidiomycota</taxon>
        <taxon>Agaricomycotina</taxon>
        <taxon>Tremellomycetes</taxon>
        <taxon>Tremellales</taxon>
        <taxon>Bulleribasidiaceae</taxon>
        <taxon>Dioszegia</taxon>
    </lineage>
</organism>